<feature type="chain" id="PRO_5035876704" evidence="2">
    <location>
        <begin position="18"/>
        <end position="181"/>
    </location>
</feature>
<sequence length="181" mass="19760">MCAAAPLFYFLCAIAAGTPPPPSSGHPSPHPFPGAAPCSASGTLDPTSPRSPSASGTPNPTSPRQPPREQDFGSHTVDADLRRCDGGSRPAATGLRGCYSGFPFSYYWTGNGFRILCSRMDYAFSCKFVPSFSITCIGIFLQKKSLSWYSSMTAYEAASGELRWIWAWIHKQRSTRWTWFA</sequence>
<feature type="region of interest" description="Disordered" evidence="1">
    <location>
        <begin position="20"/>
        <end position="80"/>
    </location>
</feature>
<gene>
    <name evidence="3" type="ORF">PVAP13_2NG298203</name>
</gene>
<evidence type="ECO:0000313" key="3">
    <source>
        <dbReference type="EMBL" id="KAG2633985.1"/>
    </source>
</evidence>
<accession>A0A8T0VHF2</accession>
<dbReference type="Proteomes" id="UP000823388">
    <property type="component" value="Chromosome 2N"/>
</dbReference>
<feature type="signal peptide" evidence="2">
    <location>
        <begin position="1"/>
        <end position="17"/>
    </location>
</feature>
<feature type="compositionally biased region" description="Polar residues" evidence="1">
    <location>
        <begin position="40"/>
        <end position="59"/>
    </location>
</feature>
<evidence type="ECO:0000256" key="2">
    <source>
        <dbReference type="SAM" id="SignalP"/>
    </source>
</evidence>
<keyword evidence="2" id="KW-0732">Signal</keyword>
<dbReference type="AlphaFoldDB" id="A0A8T0VHF2"/>
<comment type="caution">
    <text evidence="3">The sequence shown here is derived from an EMBL/GenBank/DDBJ whole genome shotgun (WGS) entry which is preliminary data.</text>
</comment>
<name>A0A8T0VHF2_PANVG</name>
<evidence type="ECO:0000256" key="1">
    <source>
        <dbReference type="SAM" id="MobiDB-lite"/>
    </source>
</evidence>
<feature type="compositionally biased region" description="Pro residues" evidence="1">
    <location>
        <begin position="20"/>
        <end position="34"/>
    </location>
</feature>
<evidence type="ECO:0000313" key="4">
    <source>
        <dbReference type="Proteomes" id="UP000823388"/>
    </source>
</evidence>
<reference evidence="3" key="1">
    <citation type="submission" date="2020-05" db="EMBL/GenBank/DDBJ databases">
        <title>WGS assembly of Panicum virgatum.</title>
        <authorList>
            <person name="Lovell J.T."/>
            <person name="Jenkins J."/>
            <person name="Shu S."/>
            <person name="Juenger T.E."/>
            <person name="Schmutz J."/>
        </authorList>
    </citation>
    <scope>NUCLEOTIDE SEQUENCE</scope>
    <source>
        <strain evidence="3">AP13</strain>
    </source>
</reference>
<organism evidence="3 4">
    <name type="scientific">Panicum virgatum</name>
    <name type="common">Blackwell switchgrass</name>
    <dbReference type="NCBI Taxonomy" id="38727"/>
    <lineage>
        <taxon>Eukaryota</taxon>
        <taxon>Viridiplantae</taxon>
        <taxon>Streptophyta</taxon>
        <taxon>Embryophyta</taxon>
        <taxon>Tracheophyta</taxon>
        <taxon>Spermatophyta</taxon>
        <taxon>Magnoliopsida</taxon>
        <taxon>Liliopsida</taxon>
        <taxon>Poales</taxon>
        <taxon>Poaceae</taxon>
        <taxon>PACMAD clade</taxon>
        <taxon>Panicoideae</taxon>
        <taxon>Panicodae</taxon>
        <taxon>Paniceae</taxon>
        <taxon>Panicinae</taxon>
        <taxon>Panicum</taxon>
        <taxon>Panicum sect. Hiantes</taxon>
    </lineage>
</organism>
<proteinExistence type="predicted"/>
<protein>
    <submittedName>
        <fullName evidence="3">Uncharacterized protein</fullName>
    </submittedName>
</protein>
<dbReference type="EMBL" id="CM029040">
    <property type="protein sequence ID" value="KAG2633985.1"/>
    <property type="molecule type" value="Genomic_DNA"/>
</dbReference>
<feature type="compositionally biased region" description="Basic and acidic residues" evidence="1">
    <location>
        <begin position="66"/>
        <end position="80"/>
    </location>
</feature>
<keyword evidence="4" id="KW-1185">Reference proteome</keyword>